<accession>A0ABP9G921</accession>
<evidence type="ECO:0000313" key="3">
    <source>
        <dbReference type="Proteomes" id="UP001501302"/>
    </source>
</evidence>
<keyword evidence="1" id="KW-0472">Membrane</keyword>
<dbReference type="RefSeq" id="WP_345189562.1">
    <property type="nucleotide sequence ID" value="NZ_BAABJJ010000001.1"/>
</dbReference>
<name>A0ABP9G921_9FLAO</name>
<dbReference type="EMBL" id="BAABJJ010000001">
    <property type="protein sequence ID" value="GAA4932888.1"/>
    <property type="molecule type" value="Genomic_DNA"/>
</dbReference>
<comment type="caution">
    <text evidence="2">The sequence shown here is derived from an EMBL/GenBank/DDBJ whole genome shotgun (WGS) entry which is preliminary data.</text>
</comment>
<reference evidence="3" key="1">
    <citation type="journal article" date="2019" name="Int. J. Syst. Evol. Microbiol.">
        <title>The Global Catalogue of Microorganisms (GCM) 10K type strain sequencing project: providing services to taxonomists for standard genome sequencing and annotation.</title>
        <authorList>
            <consortium name="The Broad Institute Genomics Platform"/>
            <consortium name="The Broad Institute Genome Sequencing Center for Infectious Disease"/>
            <person name="Wu L."/>
            <person name="Ma J."/>
        </authorList>
    </citation>
    <scope>NUCLEOTIDE SEQUENCE [LARGE SCALE GENOMIC DNA]</scope>
    <source>
        <strain evidence="3">JCM 18285</strain>
    </source>
</reference>
<feature type="transmembrane region" description="Helical" evidence="1">
    <location>
        <begin position="37"/>
        <end position="56"/>
    </location>
</feature>
<evidence type="ECO:0000256" key="1">
    <source>
        <dbReference type="SAM" id="Phobius"/>
    </source>
</evidence>
<organism evidence="2 3">
    <name type="scientific">Algibacter agarivorans</name>
    <dbReference type="NCBI Taxonomy" id="1109741"/>
    <lineage>
        <taxon>Bacteria</taxon>
        <taxon>Pseudomonadati</taxon>
        <taxon>Bacteroidota</taxon>
        <taxon>Flavobacteriia</taxon>
        <taxon>Flavobacteriales</taxon>
        <taxon>Flavobacteriaceae</taxon>
        <taxon>Algibacter</taxon>
    </lineage>
</organism>
<gene>
    <name evidence="2" type="ORF">GCM10023314_01610</name>
</gene>
<keyword evidence="3" id="KW-1185">Reference proteome</keyword>
<dbReference type="Proteomes" id="UP001501302">
    <property type="component" value="Unassembled WGS sequence"/>
</dbReference>
<evidence type="ECO:0000313" key="2">
    <source>
        <dbReference type="EMBL" id="GAA4932888.1"/>
    </source>
</evidence>
<protein>
    <submittedName>
        <fullName evidence="2">Uncharacterized protein</fullName>
    </submittedName>
</protein>
<sequence>MLTRKIYTVLVLIISSLDAFSQQGAYHDAMMEEQESGGQFGFITGLIVIIALIYFATKSD</sequence>
<keyword evidence="1" id="KW-0812">Transmembrane</keyword>
<proteinExistence type="predicted"/>
<keyword evidence="1" id="KW-1133">Transmembrane helix</keyword>